<feature type="compositionally biased region" description="Gly residues" evidence="2">
    <location>
        <begin position="292"/>
        <end position="308"/>
    </location>
</feature>
<feature type="compositionally biased region" description="Gly residues" evidence="2">
    <location>
        <begin position="215"/>
        <end position="224"/>
    </location>
</feature>
<proteinExistence type="predicted"/>
<dbReference type="STRING" id="106004.A0A1Y2EQI8"/>
<evidence type="ECO:0000256" key="2">
    <source>
        <dbReference type="SAM" id="MobiDB-lite"/>
    </source>
</evidence>
<dbReference type="Proteomes" id="UP000193467">
    <property type="component" value="Unassembled WGS sequence"/>
</dbReference>
<accession>A0A1Y2EQI8</accession>
<gene>
    <name evidence="3" type="ORF">BCR35DRAFT_333699</name>
</gene>
<dbReference type="PANTHER" id="PTHR14305">
    <property type="entry name" value="E3 UBIQUITIN-PROTEIN LIGASE CCNB1IP1"/>
    <property type="match status" value="1"/>
</dbReference>
<dbReference type="AlphaFoldDB" id="A0A1Y2EQI8"/>
<feature type="region of interest" description="Disordered" evidence="2">
    <location>
        <begin position="273"/>
        <end position="342"/>
    </location>
</feature>
<reference evidence="3 4" key="1">
    <citation type="submission" date="2016-07" db="EMBL/GenBank/DDBJ databases">
        <title>Pervasive Adenine N6-methylation of Active Genes in Fungi.</title>
        <authorList>
            <consortium name="DOE Joint Genome Institute"/>
            <person name="Mondo S.J."/>
            <person name="Dannebaum R.O."/>
            <person name="Kuo R.C."/>
            <person name="Labutti K."/>
            <person name="Haridas S."/>
            <person name="Kuo A."/>
            <person name="Salamov A."/>
            <person name="Ahrendt S.R."/>
            <person name="Lipzen A."/>
            <person name="Sullivan W."/>
            <person name="Andreopoulos W.B."/>
            <person name="Clum A."/>
            <person name="Lindquist E."/>
            <person name="Daum C."/>
            <person name="Ramamoorthy G.K."/>
            <person name="Gryganskyi A."/>
            <person name="Culley D."/>
            <person name="Magnuson J.K."/>
            <person name="James T.Y."/>
            <person name="O'Malley M.A."/>
            <person name="Stajich J.E."/>
            <person name="Spatafora J.W."/>
            <person name="Visel A."/>
            <person name="Grigoriev I.V."/>
        </authorList>
    </citation>
    <scope>NUCLEOTIDE SEQUENCE [LARGE SCALE GENOMIC DNA]</scope>
    <source>
        <strain evidence="3 4">62-1032</strain>
    </source>
</reference>
<evidence type="ECO:0000313" key="3">
    <source>
        <dbReference type="EMBL" id="ORY73436.1"/>
    </source>
</evidence>
<keyword evidence="1" id="KW-0175">Coiled coil</keyword>
<feature type="compositionally biased region" description="Gly residues" evidence="2">
    <location>
        <begin position="323"/>
        <end position="334"/>
    </location>
</feature>
<dbReference type="GO" id="GO:0000795">
    <property type="term" value="C:synaptonemal complex"/>
    <property type="evidence" value="ECO:0007669"/>
    <property type="project" value="InterPro"/>
</dbReference>
<evidence type="ECO:0000313" key="4">
    <source>
        <dbReference type="Proteomes" id="UP000193467"/>
    </source>
</evidence>
<dbReference type="GO" id="GO:0061630">
    <property type="term" value="F:ubiquitin protein ligase activity"/>
    <property type="evidence" value="ECO:0007669"/>
    <property type="project" value="InterPro"/>
</dbReference>
<dbReference type="GO" id="GO:0007131">
    <property type="term" value="P:reciprocal meiotic recombination"/>
    <property type="evidence" value="ECO:0007669"/>
    <property type="project" value="InterPro"/>
</dbReference>
<dbReference type="InterPro" id="IPR042448">
    <property type="entry name" value="CCNB1IP1"/>
</dbReference>
<name>A0A1Y2EQI8_9BASI</name>
<feature type="compositionally biased region" description="Polar residues" evidence="2">
    <location>
        <begin position="192"/>
        <end position="205"/>
    </location>
</feature>
<organism evidence="3 4">
    <name type="scientific">Leucosporidium creatinivorum</name>
    <dbReference type="NCBI Taxonomy" id="106004"/>
    <lineage>
        <taxon>Eukaryota</taxon>
        <taxon>Fungi</taxon>
        <taxon>Dikarya</taxon>
        <taxon>Basidiomycota</taxon>
        <taxon>Pucciniomycotina</taxon>
        <taxon>Microbotryomycetes</taxon>
        <taxon>Leucosporidiales</taxon>
        <taxon>Leucosporidium</taxon>
    </lineage>
</organism>
<comment type="caution">
    <text evidence="3">The sequence shown here is derived from an EMBL/GenBank/DDBJ whole genome shotgun (WGS) entry which is preliminary data.</text>
</comment>
<dbReference type="OrthoDB" id="441210at2759"/>
<sequence>MDDLHCNSLKCRKALGLEICPACETTLPDPDDIVQTFLNPGDAYKTSVLSGLTPSLILDIASRAMNFWSYQVQQESAFQALMTKDRQERVAVLEAQCSTIRREATSEITLLKERLANAERDLALERRKVRDLQETHKANAKAYNKLKSQYDKAKQRALLVPGDSTAFASAAAANAAAASRQPFTAGPPQGTPLRSTSTASFTAPNRVNLGWGAHLQGGQGGGAGVPLAHNPGNSGQRPRRSLHDQENQGSGGAVVGTGFGGGAGFFGAGAGGGRGIAPMPHQRSGGSNASGSSGGGSGGGNGGGGGLVGQPQQQQMPEYLGQQSGGAKRGGGGFRPAAFGAG</sequence>
<dbReference type="EMBL" id="MCGR01000046">
    <property type="protein sequence ID" value="ORY73436.1"/>
    <property type="molecule type" value="Genomic_DNA"/>
</dbReference>
<dbReference type="InParanoid" id="A0A1Y2EQI8"/>
<feature type="region of interest" description="Disordered" evidence="2">
    <location>
        <begin position="179"/>
        <end position="256"/>
    </location>
</feature>
<evidence type="ECO:0000256" key="1">
    <source>
        <dbReference type="SAM" id="Coils"/>
    </source>
</evidence>
<protein>
    <recommendedName>
        <fullName evidence="5">E3 ubiquitin-protein ligase CCNB1IP1</fullName>
    </recommendedName>
</protein>
<feature type="coiled-coil region" evidence="1">
    <location>
        <begin position="101"/>
        <end position="135"/>
    </location>
</feature>
<dbReference type="PANTHER" id="PTHR14305:SF0">
    <property type="entry name" value="E3 UBIQUITIN-PROTEIN LIGASE CCNB1IP1"/>
    <property type="match status" value="1"/>
</dbReference>
<evidence type="ECO:0008006" key="5">
    <source>
        <dbReference type="Google" id="ProtNLM"/>
    </source>
</evidence>
<keyword evidence="4" id="KW-1185">Reference proteome</keyword>